<dbReference type="AlphaFoldDB" id="A0A6B1G0C0"/>
<gene>
    <name evidence="2" type="ORF">F4148_03630</name>
</gene>
<name>A0A6B1G0C0_9CHLR</name>
<protein>
    <recommendedName>
        <fullName evidence="3">DUF4386 family protein</fullName>
    </recommendedName>
</protein>
<feature type="transmembrane region" description="Helical" evidence="1">
    <location>
        <begin position="165"/>
        <end position="183"/>
    </location>
</feature>
<proteinExistence type="predicted"/>
<evidence type="ECO:0000313" key="2">
    <source>
        <dbReference type="EMBL" id="MYH60876.1"/>
    </source>
</evidence>
<evidence type="ECO:0000256" key="1">
    <source>
        <dbReference type="SAM" id="Phobius"/>
    </source>
</evidence>
<sequence>MRLIRAARFAGVAALAAGIYSLLVLRPVYLESVQTPHPQAAAEESYWQWELGGWLWLLTIFSWMILLAAMKHYYSPVHRISTNTQSGLTVISATLLIVGVLVGMNRFGLRGILYGNSPVETVAAVGDFVDYVALTILAAGLLMGGCVTTWICVDLVILNKLPVTWMVPGAVAGVLSFFSPILLPEIRHLLVALLAYCVWCIVLGMRYSLPAAYLDLE</sequence>
<feature type="transmembrane region" description="Helical" evidence="1">
    <location>
        <begin position="128"/>
        <end position="153"/>
    </location>
</feature>
<feature type="transmembrane region" description="Helical" evidence="1">
    <location>
        <begin position="54"/>
        <end position="74"/>
    </location>
</feature>
<dbReference type="EMBL" id="VYDA01000134">
    <property type="protein sequence ID" value="MYH60876.1"/>
    <property type="molecule type" value="Genomic_DNA"/>
</dbReference>
<evidence type="ECO:0008006" key="3">
    <source>
        <dbReference type="Google" id="ProtNLM"/>
    </source>
</evidence>
<organism evidence="2">
    <name type="scientific">Caldilineaceae bacterium SB0675_bin_29</name>
    <dbReference type="NCBI Taxonomy" id="2605266"/>
    <lineage>
        <taxon>Bacteria</taxon>
        <taxon>Bacillati</taxon>
        <taxon>Chloroflexota</taxon>
        <taxon>Caldilineae</taxon>
        <taxon>Caldilineales</taxon>
        <taxon>Caldilineaceae</taxon>
    </lineage>
</organism>
<keyword evidence="1" id="KW-0812">Transmembrane</keyword>
<accession>A0A6B1G0C0</accession>
<feature type="transmembrane region" description="Helical" evidence="1">
    <location>
        <begin position="189"/>
        <end position="209"/>
    </location>
</feature>
<feature type="transmembrane region" description="Helical" evidence="1">
    <location>
        <begin position="86"/>
        <end position="108"/>
    </location>
</feature>
<keyword evidence="1" id="KW-0472">Membrane</keyword>
<keyword evidence="1" id="KW-1133">Transmembrane helix</keyword>
<reference evidence="2" key="1">
    <citation type="submission" date="2019-09" db="EMBL/GenBank/DDBJ databases">
        <title>Characterisation of the sponge microbiome using genome-centric metagenomics.</title>
        <authorList>
            <person name="Engelberts J.P."/>
            <person name="Robbins S.J."/>
            <person name="De Goeij J.M."/>
            <person name="Aranda M."/>
            <person name="Bell S.C."/>
            <person name="Webster N.S."/>
        </authorList>
    </citation>
    <scope>NUCLEOTIDE SEQUENCE</scope>
    <source>
        <strain evidence="2">SB0675_bin_29</strain>
    </source>
</reference>
<comment type="caution">
    <text evidence="2">The sequence shown here is derived from an EMBL/GenBank/DDBJ whole genome shotgun (WGS) entry which is preliminary data.</text>
</comment>